<dbReference type="Proteomes" id="UP000027178">
    <property type="component" value="Unassembled WGS sequence"/>
</dbReference>
<dbReference type="HOGENOM" id="CLU_1243954_0_0_11"/>
<sequence>MSGEYMLPPPGLSDAGGINLGPILDPPFSDAPDFRDRVQSVTTTPVAVEETAPIVSEAGSRRATELALHSEEVSRELAGRRHEVIGVGSGAADRSAHHPIVIIYDYTENLAVEAVVDLAAGRVAEVRRRRYQPQLTTAEERRAVELVRQDGRLGAYESDLDSGSGIVVDEVDFRSPRHGHRMVDLRFGPMTERLPRAFAVVDLTDQDVVRCGPVPAADGGAS</sequence>
<reference evidence="1 2" key="1">
    <citation type="submission" date="2014-05" db="EMBL/GenBank/DDBJ databases">
        <title>Draft Genome Sequence of Kitasatospora cheerisanensis KCTC 2395.</title>
        <authorList>
            <person name="Nam D.H."/>
        </authorList>
    </citation>
    <scope>NUCLEOTIDE SEQUENCE [LARGE SCALE GENOMIC DNA]</scope>
    <source>
        <strain evidence="1 2">KCTC 2395</strain>
    </source>
</reference>
<keyword evidence="2" id="KW-1185">Reference proteome</keyword>
<organism evidence="1 2">
    <name type="scientific">Kitasatospora cheerisanensis KCTC 2395</name>
    <dbReference type="NCBI Taxonomy" id="1348663"/>
    <lineage>
        <taxon>Bacteria</taxon>
        <taxon>Bacillati</taxon>
        <taxon>Actinomycetota</taxon>
        <taxon>Actinomycetes</taxon>
        <taxon>Kitasatosporales</taxon>
        <taxon>Streptomycetaceae</taxon>
        <taxon>Kitasatospora</taxon>
    </lineage>
</organism>
<evidence type="ECO:0000313" key="2">
    <source>
        <dbReference type="Proteomes" id="UP000027178"/>
    </source>
</evidence>
<name>A0A066YHE6_9ACTN</name>
<dbReference type="EMBL" id="JNBY01000158">
    <property type="protein sequence ID" value="KDN80918.1"/>
    <property type="molecule type" value="Genomic_DNA"/>
</dbReference>
<protein>
    <submittedName>
        <fullName evidence="1">Uncharacterized protein</fullName>
    </submittedName>
</protein>
<dbReference type="AlphaFoldDB" id="A0A066YHE6"/>
<accession>A0A066YHE6</accession>
<dbReference type="eggNOG" id="ENOG5032I97">
    <property type="taxonomic scope" value="Bacteria"/>
</dbReference>
<comment type="caution">
    <text evidence="1">The sequence shown here is derived from an EMBL/GenBank/DDBJ whole genome shotgun (WGS) entry which is preliminary data.</text>
</comment>
<dbReference type="PATRIC" id="fig|1348663.4.peg.7030"/>
<gene>
    <name evidence="1" type="ORF">KCH_72710</name>
</gene>
<evidence type="ECO:0000313" key="1">
    <source>
        <dbReference type="EMBL" id="KDN80918.1"/>
    </source>
</evidence>
<proteinExistence type="predicted"/>